<dbReference type="PANTHER" id="PTHR45641:SF19">
    <property type="entry name" value="NEPHROCYSTIN-3"/>
    <property type="match status" value="1"/>
</dbReference>
<dbReference type="OMA" id="LYERCQT"/>
<organism evidence="5">
    <name type="scientific">Aureococcus anophagefferens</name>
    <name type="common">Harmful bloom alga</name>
    <dbReference type="NCBI Taxonomy" id="44056"/>
    <lineage>
        <taxon>Eukaryota</taxon>
        <taxon>Sar</taxon>
        <taxon>Stramenopiles</taxon>
        <taxon>Ochrophyta</taxon>
        <taxon>Pelagophyceae</taxon>
        <taxon>Pelagomonadales</taxon>
        <taxon>Pelagomonadaceae</taxon>
        <taxon>Aureococcus</taxon>
    </lineage>
</organism>
<dbReference type="AlphaFoldDB" id="F0XZG4"/>
<dbReference type="eggNOG" id="KOG1840">
    <property type="taxonomic scope" value="Eukaryota"/>
</dbReference>
<dbReference type="InterPro" id="IPR011990">
    <property type="entry name" value="TPR-like_helical_dom_sf"/>
</dbReference>
<dbReference type="Proteomes" id="UP000002729">
    <property type="component" value="Unassembled WGS sequence"/>
</dbReference>
<protein>
    <submittedName>
        <fullName evidence="4">Uncharacterized protein</fullName>
    </submittedName>
</protein>
<sequence>MGAGASLTFGGGTLSELDAKQQIGVCYDLDAEAVFHTYAVSDDGVLVVPYERCAAFAAQTKLLDGRVLFWNLAQLKRARAGLEEAYAACCPRHLCGAVEETRPASPARDPRSPRSPRRAAFVDEGPRQRAATGGVATTWDQVAFVAGFARVALEAKVSRALTACGVDGASFRCAALKGGERARRKAEADYRGCVCDLLDVARGEVVCDDEAAMVAAVAALRGAADVAVARVKNFCARPLFNGHRGLLVTVAVDCDAAGGRSATHYCEVAVVHRDLKAAELRHGSRAAYEFFRAYFRAPRAAAARRLDALLALPVEAAGSVGDLVDRLLEEDTDVDRLRDVVALLETLDELACALRVRERVLELLRAGGGDARKLEDAALGIAGELEKLGFAYALRRAYADAAPLVARAVAIKEAHRGAFDVTVAAPALQLSGIRYKQGRYGDSEDLARRALRIYEDEYGCDHAFAIPALRRLALALERRATYAEAADVAGRLLASQERQLGKWHLDVAATLELLSTLEATMGRHEAAVPRAERELALKEKVLGGDHPTTAACRLRAATLAMAAGGRDGAAAASLERAARDLEDGLGAGHALVGDALVALGELHERAARWADAEACFERALAAREAHFGPESPPAAALLASLAAVRCRHDGDRRRAAPLYERLLALGEARLGPSHPRLDVPLMNFAAAYEDLRRYDDAERLYRRALALREARAGGAPSPDVASALNGVAAALRCRGRLDDAEALFARSLAITAAANAAEDPPPGASSPRSAVAAPLRGLAANLADRGAYGDAEALLRRALKFDEMEHGADHPDTVPALSALVDALLDRARYRDAEPYAQRILAIRERRAPGSRDVAVALNRLAVVLKLQRKHDAADALYARCCDILETRVGANSPAYAAAVANRASLKRATGDFDGAGALYGEALRIFVGALGEDHPNVAVTRRHLADNAKLRTGLAPRDAAGASPRGVDRTSS</sequence>
<dbReference type="InterPro" id="IPR019734">
    <property type="entry name" value="TPR_rpt"/>
</dbReference>
<gene>
    <name evidence="4" type="ORF">AURANDRAFT_70871</name>
</gene>
<dbReference type="Gene3D" id="1.25.40.10">
    <property type="entry name" value="Tetratricopeptide repeat domain"/>
    <property type="match status" value="3"/>
</dbReference>
<dbReference type="Pfam" id="PF13424">
    <property type="entry name" value="TPR_12"/>
    <property type="match status" value="4"/>
</dbReference>
<dbReference type="EMBL" id="GL833122">
    <property type="protein sequence ID" value="EGB11337.1"/>
    <property type="molecule type" value="Genomic_DNA"/>
</dbReference>
<dbReference type="Pfam" id="PF13374">
    <property type="entry name" value="TPR_10"/>
    <property type="match status" value="3"/>
</dbReference>
<evidence type="ECO:0000313" key="5">
    <source>
        <dbReference type="Proteomes" id="UP000002729"/>
    </source>
</evidence>
<dbReference type="RefSeq" id="XP_009033716.1">
    <property type="nucleotide sequence ID" value="XM_009035468.1"/>
</dbReference>
<dbReference type="SMART" id="SM00028">
    <property type="entry name" value="TPR"/>
    <property type="match status" value="9"/>
</dbReference>
<keyword evidence="1" id="KW-0677">Repeat</keyword>
<evidence type="ECO:0000313" key="4">
    <source>
        <dbReference type="EMBL" id="EGB11337.1"/>
    </source>
</evidence>
<name>F0XZG4_AURAN</name>
<keyword evidence="5" id="KW-1185">Reference proteome</keyword>
<dbReference type="GeneID" id="20227967"/>
<dbReference type="InParanoid" id="F0XZG4"/>
<feature type="region of interest" description="Disordered" evidence="3">
    <location>
        <begin position="101"/>
        <end position="132"/>
    </location>
</feature>
<keyword evidence="2" id="KW-0802">TPR repeat</keyword>
<reference evidence="4 5" key="1">
    <citation type="journal article" date="2011" name="Proc. Natl. Acad. Sci. U.S.A.">
        <title>Niche of harmful alga Aureococcus anophagefferens revealed through ecogenomics.</title>
        <authorList>
            <person name="Gobler C.J."/>
            <person name="Berry D.L."/>
            <person name="Dyhrman S.T."/>
            <person name="Wilhelm S.W."/>
            <person name="Salamov A."/>
            <person name="Lobanov A.V."/>
            <person name="Zhang Y."/>
            <person name="Collier J.L."/>
            <person name="Wurch L.L."/>
            <person name="Kustka A.B."/>
            <person name="Dill B.D."/>
            <person name="Shah M."/>
            <person name="VerBerkmoes N.C."/>
            <person name="Kuo A."/>
            <person name="Terry A."/>
            <person name="Pangilinan J."/>
            <person name="Lindquist E.A."/>
            <person name="Lucas S."/>
            <person name="Paulsen I.T."/>
            <person name="Hattenrath-Lehmann T.K."/>
            <person name="Talmage S.C."/>
            <person name="Walker E.A."/>
            <person name="Koch F."/>
            <person name="Burson A.M."/>
            <person name="Marcoval M.A."/>
            <person name="Tang Y.Z."/>
            <person name="Lecleir G.R."/>
            <person name="Coyne K.J."/>
            <person name="Berg G.M."/>
            <person name="Bertrand E.M."/>
            <person name="Saito M.A."/>
            <person name="Gladyshev V.N."/>
            <person name="Grigoriev I.V."/>
        </authorList>
    </citation>
    <scope>NUCLEOTIDE SEQUENCE [LARGE SCALE GENOMIC DNA]</scope>
    <source>
        <strain evidence="5">CCMP 1984</strain>
    </source>
</reference>
<evidence type="ECO:0000256" key="1">
    <source>
        <dbReference type="ARBA" id="ARBA00022737"/>
    </source>
</evidence>
<dbReference type="KEGG" id="aaf:AURANDRAFT_70871"/>
<evidence type="ECO:0000256" key="2">
    <source>
        <dbReference type="ARBA" id="ARBA00022803"/>
    </source>
</evidence>
<dbReference type="OrthoDB" id="1658288at2759"/>
<evidence type="ECO:0000256" key="3">
    <source>
        <dbReference type="SAM" id="MobiDB-lite"/>
    </source>
</evidence>
<accession>F0XZG4</accession>
<dbReference type="PANTHER" id="PTHR45641">
    <property type="entry name" value="TETRATRICOPEPTIDE REPEAT PROTEIN (AFU_ORTHOLOGUE AFUA_6G03870)"/>
    <property type="match status" value="1"/>
</dbReference>
<proteinExistence type="predicted"/>
<dbReference type="SUPFAM" id="SSF48452">
    <property type="entry name" value="TPR-like"/>
    <property type="match status" value="5"/>
</dbReference>